<evidence type="ECO:0000313" key="3">
    <source>
        <dbReference type="Proteomes" id="UP001595721"/>
    </source>
</evidence>
<protein>
    <recommendedName>
        <fullName evidence="4">Apolipoprotein acyltransferase</fullName>
    </recommendedName>
</protein>
<dbReference type="Proteomes" id="UP001595721">
    <property type="component" value="Unassembled WGS sequence"/>
</dbReference>
<proteinExistence type="predicted"/>
<organism evidence="2 3">
    <name type="scientific">Paracoccus mangrovi</name>
    <dbReference type="NCBI Taxonomy" id="1715645"/>
    <lineage>
        <taxon>Bacteria</taxon>
        <taxon>Pseudomonadati</taxon>
        <taxon>Pseudomonadota</taxon>
        <taxon>Alphaproteobacteria</taxon>
        <taxon>Rhodobacterales</taxon>
        <taxon>Paracoccaceae</taxon>
        <taxon>Paracoccus</taxon>
    </lineage>
</organism>
<dbReference type="RefSeq" id="WP_374425378.1">
    <property type="nucleotide sequence ID" value="NZ_JBHRXJ010000005.1"/>
</dbReference>
<keyword evidence="1" id="KW-0472">Membrane</keyword>
<evidence type="ECO:0008006" key="4">
    <source>
        <dbReference type="Google" id="ProtNLM"/>
    </source>
</evidence>
<sequence length="58" mass="6075">MACTMIVIAAFILGAAIGWIRATRLDGNRADKLQYAAAYGLALSVLGVFATVMIGRMG</sequence>
<comment type="caution">
    <text evidence="2">The sequence shown here is derived from an EMBL/GenBank/DDBJ whole genome shotgun (WGS) entry which is preliminary data.</text>
</comment>
<feature type="transmembrane region" description="Helical" evidence="1">
    <location>
        <begin position="34"/>
        <end position="55"/>
    </location>
</feature>
<reference evidence="3" key="1">
    <citation type="journal article" date="2019" name="Int. J. Syst. Evol. Microbiol.">
        <title>The Global Catalogue of Microorganisms (GCM) 10K type strain sequencing project: providing services to taxonomists for standard genome sequencing and annotation.</title>
        <authorList>
            <consortium name="The Broad Institute Genomics Platform"/>
            <consortium name="The Broad Institute Genome Sequencing Center for Infectious Disease"/>
            <person name="Wu L."/>
            <person name="Ma J."/>
        </authorList>
    </citation>
    <scope>NUCLEOTIDE SEQUENCE [LARGE SCALE GENOMIC DNA]</scope>
    <source>
        <strain evidence="3">KCTC 42899</strain>
    </source>
</reference>
<keyword evidence="1" id="KW-1133">Transmembrane helix</keyword>
<dbReference type="EMBL" id="JBHRXJ010000005">
    <property type="protein sequence ID" value="MFC3528370.1"/>
    <property type="molecule type" value="Genomic_DNA"/>
</dbReference>
<name>A0ABV7R6I1_9RHOB</name>
<evidence type="ECO:0000256" key="1">
    <source>
        <dbReference type="SAM" id="Phobius"/>
    </source>
</evidence>
<accession>A0ABV7R6I1</accession>
<keyword evidence="1" id="KW-0812">Transmembrane</keyword>
<evidence type="ECO:0000313" key="2">
    <source>
        <dbReference type="EMBL" id="MFC3528370.1"/>
    </source>
</evidence>
<keyword evidence="3" id="KW-1185">Reference proteome</keyword>
<gene>
    <name evidence="2" type="ORF">ACFOMH_09295</name>
</gene>